<accession>E6QLU5</accession>
<reference evidence="1" key="1">
    <citation type="submission" date="2009-10" db="EMBL/GenBank/DDBJ databases">
        <title>Diversity of trophic interactions inside an arsenic-rich microbial ecosystem.</title>
        <authorList>
            <person name="Bertin P.N."/>
            <person name="Heinrich-Salmeron A."/>
            <person name="Pelletier E."/>
            <person name="Goulhen-Chollet F."/>
            <person name="Arsene-Ploetze F."/>
            <person name="Gallien S."/>
            <person name="Calteau A."/>
            <person name="Vallenet D."/>
            <person name="Casiot C."/>
            <person name="Chane-Woon-Ming B."/>
            <person name="Giloteaux L."/>
            <person name="Barakat M."/>
            <person name="Bonnefoy V."/>
            <person name="Bruneel O."/>
            <person name="Chandler M."/>
            <person name="Cleiss J."/>
            <person name="Duran R."/>
            <person name="Elbaz-Poulichet F."/>
            <person name="Fonknechten N."/>
            <person name="Lauga B."/>
            <person name="Mornico D."/>
            <person name="Ortet P."/>
            <person name="Schaeffer C."/>
            <person name="Siguier P."/>
            <person name="Alexander Thil Smith A."/>
            <person name="Van Dorsselaer A."/>
            <person name="Weissenbach J."/>
            <person name="Medigue C."/>
            <person name="Le Paslier D."/>
        </authorList>
    </citation>
    <scope>NUCLEOTIDE SEQUENCE</scope>
</reference>
<organism evidence="1">
    <name type="scientific">mine drainage metagenome</name>
    <dbReference type="NCBI Taxonomy" id="410659"/>
    <lineage>
        <taxon>unclassified sequences</taxon>
        <taxon>metagenomes</taxon>
        <taxon>ecological metagenomes</taxon>
    </lineage>
</organism>
<sequence>MDTENDNTETCSPADVITRILQSEGKQSPPFGDKEKAFLNGAVGYFIANRDVFKAFSQVVDGVILGELKPIAEH</sequence>
<protein>
    <submittedName>
        <fullName evidence="1">Uncharacterized protein</fullName>
    </submittedName>
</protein>
<proteinExistence type="predicted"/>
<evidence type="ECO:0000313" key="1">
    <source>
        <dbReference type="EMBL" id="CBI08216.1"/>
    </source>
</evidence>
<name>E6QLU5_9ZZZZ</name>
<dbReference type="EMBL" id="CABQ01000193">
    <property type="protein sequence ID" value="CBI08216.1"/>
    <property type="molecule type" value="Genomic_DNA"/>
</dbReference>
<comment type="caution">
    <text evidence="1">The sequence shown here is derived from an EMBL/GenBank/DDBJ whole genome shotgun (WGS) entry which is preliminary data.</text>
</comment>
<gene>
    <name evidence="1" type="ORF">CARN6_1660</name>
</gene>
<dbReference type="AlphaFoldDB" id="E6QLU5"/>